<dbReference type="EMBL" id="CM008054">
    <property type="protein sequence ID" value="PVH32226.1"/>
    <property type="molecule type" value="Genomic_DNA"/>
</dbReference>
<organism evidence="1">
    <name type="scientific">Panicum hallii</name>
    <dbReference type="NCBI Taxonomy" id="206008"/>
    <lineage>
        <taxon>Eukaryota</taxon>
        <taxon>Viridiplantae</taxon>
        <taxon>Streptophyta</taxon>
        <taxon>Embryophyta</taxon>
        <taxon>Tracheophyta</taxon>
        <taxon>Spermatophyta</taxon>
        <taxon>Magnoliopsida</taxon>
        <taxon>Liliopsida</taxon>
        <taxon>Poales</taxon>
        <taxon>Poaceae</taxon>
        <taxon>PACMAD clade</taxon>
        <taxon>Panicoideae</taxon>
        <taxon>Panicodae</taxon>
        <taxon>Paniceae</taxon>
        <taxon>Panicinae</taxon>
        <taxon>Panicum</taxon>
        <taxon>Panicum sect. Panicum</taxon>
    </lineage>
</organism>
<name>A0A2T8I3H0_9POAL</name>
<sequence>MNIFWSHKNLVITSITIHEAQYLVTSSCINQCFRNRHRVLIFWYSPVKISKVYTDSPPAILLLYRYNIGNPFSIPASPDEAGFYHLFDFFLDFVQDFGLHLSCSLLERPKSWLERESMLDDTSIQPRHLCVIPGETICIFF</sequence>
<proteinExistence type="predicted"/>
<reference evidence="1" key="1">
    <citation type="submission" date="2018-04" db="EMBL/GenBank/DDBJ databases">
        <title>WGS assembly of Panicum hallii.</title>
        <authorList>
            <person name="Lovell J."/>
            <person name="Jenkins J."/>
            <person name="Lowry D."/>
            <person name="Mamidi S."/>
            <person name="Sreedasyam A."/>
            <person name="Weng X."/>
            <person name="Barry K."/>
            <person name="Bonette J."/>
            <person name="Campitelli B."/>
            <person name="Daum C."/>
            <person name="Gordon S."/>
            <person name="Gould B."/>
            <person name="Lipzen A."/>
            <person name="Macqueen A."/>
            <person name="Palacio-Mejia J."/>
            <person name="Plott C."/>
            <person name="Shakirov E."/>
            <person name="Shu S."/>
            <person name="Yoshinaga Y."/>
            <person name="Zane M."/>
            <person name="Rokhsar D."/>
            <person name="Grimwood J."/>
            <person name="Schmutz J."/>
            <person name="Juenger T."/>
        </authorList>
    </citation>
    <scope>NUCLEOTIDE SEQUENCE [LARGE SCALE GENOMIC DNA]</scope>
    <source>
        <strain evidence="1">FIL2</strain>
    </source>
</reference>
<dbReference type="Proteomes" id="UP000243499">
    <property type="component" value="Chromosome 9"/>
</dbReference>
<evidence type="ECO:0000313" key="1">
    <source>
        <dbReference type="EMBL" id="PVH32226.1"/>
    </source>
</evidence>
<dbReference type="Gramene" id="PVH32226">
    <property type="protein sequence ID" value="PVH32226"/>
    <property type="gene ID" value="PAHAL_9G348400"/>
</dbReference>
<accession>A0A2T8I3H0</accession>
<gene>
    <name evidence="1" type="ORF">PAHAL_9G348400</name>
</gene>
<dbReference type="AlphaFoldDB" id="A0A2T8I3H0"/>
<protein>
    <submittedName>
        <fullName evidence="1">Uncharacterized protein</fullName>
    </submittedName>
</protein>